<accession>A0ABU9T675</accession>
<reference evidence="1 2" key="1">
    <citation type="submission" date="2024-03" db="EMBL/GenBank/DDBJ databases">
        <title>Community enrichment and isolation of bacterial strains for fucoidan degradation.</title>
        <authorList>
            <person name="Sichert A."/>
        </authorList>
    </citation>
    <scope>NUCLEOTIDE SEQUENCE [LARGE SCALE GENOMIC DNA]</scope>
    <source>
        <strain evidence="1 2">AS62</strain>
    </source>
</reference>
<comment type="caution">
    <text evidence="1">The sequence shown here is derived from an EMBL/GenBank/DDBJ whole genome shotgun (WGS) entry which is preliminary data.</text>
</comment>
<evidence type="ECO:0000313" key="2">
    <source>
        <dbReference type="Proteomes" id="UP001477870"/>
    </source>
</evidence>
<name>A0ABU9T675_9HYPH</name>
<protein>
    <submittedName>
        <fullName evidence="1">Type VI immunity family protein</fullName>
    </submittedName>
</protein>
<dbReference type="RefSeq" id="WP_342848100.1">
    <property type="nucleotide sequence ID" value="NZ_JBBMQO010000004.1"/>
</dbReference>
<dbReference type="Proteomes" id="UP001477870">
    <property type="component" value="Unassembled WGS sequence"/>
</dbReference>
<evidence type="ECO:0000313" key="1">
    <source>
        <dbReference type="EMBL" id="MEM5501638.1"/>
    </source>
</evidence>
<dbReference type="EMBL" id="JBBMQO010000004">
    <property type="protein sequence ID" value="MEM5501638.1"/>
    <property type="molecule type" value="Genomic_DNA"/>
</dbReference>
<keyword evidence="2" id="KW-1185">Reference proteome</keyword>
<gene>
    <name evidence="1" type="ORF">WNY59_08560</name>
</gene>
<organism evidence="1 2">
    <name type="scientific">Ahrensia kielensis</name>
    <dbReference type="NCBI Taxonomy" id="76980"/>
    <lineage>
        <taxon>Bacteria</taxon>
        <taxon>Pseudomonadati</taxon>
        <taxon>Pseudomonadota</taxon>
        <taxon>Alphaproteobacteria</taxon>
        <taxon>Hyphomicrobiales</taxon>
        <taxon>Ahrensiaceae</taxon>
        <taxon>Ahrensia</taxon>
    </lineage>
</organism>
<sequence>MPNPLLYDDEIAALPAFRTLAYLDGAPDDPRIALSVGAMFDAFVARFGGDLGLLSMRLVGHSGKPSKVTPRALKNLRSWISAPDRLASGAGVRLGAINTDELPPAMPWFRLEQRYDDQTMVEISVSPDAPDLLSFADEIASALATAPMICAAQGFGFFLPTAYDSLNWLLPRIAGRYKAALMHTLDMPSCGLRRAHSAMPYVGDMQPGIADIGWRTFIGPEYLDRLPKAFDLPSDVSVEACNKMLILTAGKAPIWGDSQQAENIENYRAVAAALAPVRYPYAIALNQNFGGDTAAVDQAELIEAHYHRLD</sequence>
<dbReference type="InterPro" id="IPR021815">
    <property type="entry name" value="TsiV"/>
</dbReference>
<proteinExistence type="predicted"/>
<dbReference type="Pfam" id="PF11876">
    <property type="entry name" value="TsiV"/>
    <property type="match status" value="1"/>
</dbReference>